<feature type="domain" description="Rieske" evidence="12">
    <location>
        <begin position="56"/>
        <end position="148"/>
    </location>
</feature>
<proteinExistence type="predicted"/>
<feature type="region of interest" description="Disordered" evidence="10">
    <location>
        <begin position="32"/>
        <end position="61"/>
    </location>
</feature>
<evidence type="ECO:0000256" key="5">
    <source>
        <dbReference type="ARBA" id="ARBA00023004"/>
    </source>
</evidence>
<dbReference type="PANTHER" id="PTHR10134">
    <property type="entry name" value="CYTOCHROME B-C1 COMPLEX SUBUNIT RIESKE, MITOCHONDRIAL"/>
    <property type="match status" value="1"/>
</dbReference>
<dbReference type="SUPFAM" id="SSF50022">
    <property type="entry name" value="ISP domain"/>
    <property type="match status" value="1"/>
</dbReference>
<keyword evidence="11" id="KW-0732">Signal</keyword>
<keyword evidence="3" id="KW-0001">2Fe-2S</keyword>
<evidence type="ECO:0000256" key="11">
    <source>
        <dbReference type="SAM" id="SignalP"/>
    </source>
</evidence>
<dbReference type="InterPro" id="IPR006311">
    <property type="entry name" value="TAT_signal"/>
</dbReference>
<dbReference type="InterPro" id="IPR036922">
    <property type="entry name" value="Rieske_2Fe-2S_sf"/>
</dbReference>
<evidence type="ECO:0000313" key="14">
    <source>
        <dbReference type="Proteomes" id="UP001144036"/>
    </source>
</evidence>
<keyword evidence="7" id="KW-1015">Disulfide bond</keyword>
<comment type="caution">
    <text evidence="13">The sequence shown here is derived from an EMBL/GenBank/DDBJ whole genome shotgun (WGS) entry which is preliminary data.</text>
</comment>
<dbReference type="PRINTS" id="PR00162">
    <property type="entry name" value="RIESKE"/>
</dbReference>
<dbReference type="Proteomes" id="UP001144036">
    <property type="component" value="Unassembled WGS sequence"/>
</dbReference>
<sequence>MGEDLKSRRALIAGVGAGGLTLALAACGGDTTTAAPESSAPAPSSAPSSGAPAGNAGLTTTSEIPVGGGKIFADQKVVIVQPAEGQFKAFSVSCTHQGCPVDKVENGTIDCPCHGSKFKIEDGSVANGPATDPLPEQQITVSGDQISL</sequence>
<dbReference type="Pfam" id="PF00355">
    <property type="entry name" value="Rieske"/>
    <property type="match status" value="1"/>
</dbReference>
<dbReference type="RefSeq" id="WP_270159862.1">
    <property type="nucleotide sequence ID" value="NZ_JAPNNL010000322.1"/>
</dbReference>
<dbReference type="InterPro" id="IPR014349">
    <property type="entry name" value="Rieske_Fe-S_prot"/>
</dbReference>
<evidence type="ECO:0000313" key="13">
    <source>
        <dbReference type="EMBL" id="MDA0638921.1"/>
    </source>
</evidence>
<feature type="non-terminal residue" evidence="13">
    <location>
        <position position="148"/>
    </location>
</feature>
<evidence type="ECO:0000256" key="10">
    <source>
        <dbReference type="SAM" id="MobiDB-lite"/>
    </source>
</evidence>
<organism evidence="13 14">
    <name type="scientific">Nonomuraea corallina</name>
    <dbReference type="NCBI Taxonomy" id="2989783"/>
    <lineage>
        <taxon>Bacteria</taxon>
        <taxon>Bacillati</taxon>
        <taxon>Actinomycetota</taxon>
        <taxon>Actinomycetes</taxon>
        <taxon>Streptosporangiales</taxon>
        <taxon>Streptosporangiaceae</taxon>
        <taxon>Nonomuraea</taxon>
    </lineage>
</organism>
<evidence type="ECO:0000256" key="6">
    <source>
        <dbReference type="ARBA" id="ARBA00023014"/>
    </source>
</evidence>
<feature type="chain" id="PRO_5046389691" description="Cytochrome bc1 complex Rieske iron-sulfur subunit" evidence="11">
    <location>
        <begin position="26"/>
        <end position="148"/>
    </location>
</feature>
<reference evidence="13" key="1">
    <citation type="submission" date="2022-11" db="EMBL/GenBank/DDBJ databases">
        <title>Nonomuraea corallina sp. nov., a new species of the genus Nonomuraea isolated from sea side sediment in Thai sea.</title>
        <authorList>
            <person name="Ngamcharungchit C."/>
            <person name="Matsumoto A."/>
            <person name="Suriyachadkun C."/>
            <person name="Panbangred W."/>
            <person name="Inahashi Y."/>
            <person name="Intra B."/>
        </authorList>
    </citation>
    <scope>NUCLEOTIDE SEQUENCE</scope>
    <source>
        <strain evidence="13">MCN248</strain>
    </source>
</reference>
<dbReference type="InterPro" id="IPR017941">
    <property type="entry name" value="Rieske_2Fe-2S"/>
</dbReference>
<evidence type="ECO:0000256" key="1">
    <source>
        <dbReference type="ARBA" id="ARBA00002494"/>
    </source>
</evidence>
<evidence type="ECO:0000256" key="9">
    <source>
        <dbReference type="ARBA" id="ARBA00034078"/>
    </source>
</evidence>
<keyword evidence="14" id="KW-1185">Reference proteome</keyword>
<gene>
    <name evidence="13" type="ORF">OUY22_36390</name>
</gene>
<accession>A0ABT4SPW6</accession>
<keyword evidence="5" id="KW-0408">Iron</keyword>
<evidence type="ECO:0000259" key="12">
    <source>
        <dbReference type="PROSITE" id="PS51296"/>
    </source>
</evidence>
<protein>
    <recommendedName>
        <fullName evidence="2">Cytochrome bc1 complex Rieske iron-sulfur subunit</fullName>
    </recommendedName>
    <alternativeName>
        <fullName evidence="8">Cytochrome bc1 reductase complex subunit QcrA</fullName>
    </alternativeName>
</protein>
<dbReference type="InterPro" id="IPR005805">
    <property type="entry name" value="Rieske_Fe-S_prot_C"/>
</dbReference>
<comment type="function">
    <text evidence="1">Iron-sulfur subunit of the cytochrome bc1 complex, an essential component of the respiratory electron transport chain required for ATP synthesis. The bc1 complex catalyzes the oxidation of menaquinol and the reduction of cytochrome c in the respiratory chain. The bc1 complex operates through a Q-cycle mechanism that couples electron transfer to generation of the proton gradient that drives ATP synthesis.</text>
</comment>
<name>A0ABT4SPW6_9ACTN</name>
<dbReference type="PROSITE" id="PS51318">
    <property type="entry name" value="TAT"/>
    <property type="match status" value="1"/>
</dbReference>
<evidence type="ECO:0000256" key="8">
    <source>
        <dbReference type="ARBA" id="ARBA00029586"/>
    </source>
</evidence>
<dbReference type="PROSITE" id="PS51296">
    <property type="entry name" value="RIESKE"/>
    <property type="match status" value="1"/>
</dbReference>
<feature type="signal peptide" evidence="11">
    <location>
        <begin position="1"/>
        <end position="25"/>
    </location>
</feature>
<feature type="compositionally biased region" description="Low complexity" evidence="10">
    <location>
        <begin position="32"/>
        <end position="57"/>
    </location>
</feature>
<feature type="region of interest" description="Disordered" evidence="10">
    <location>
        <begin position="127"/>
        <end position="148"/>
    </location>
</feature>
<comment type="cofactor">
    <cofactor evidence="9">
        <name>[2Fe-2S] cluster</name>
        <dbReference type="ChEBI" id="CHEBI:190135"/>
    </cofactor>
</comment>
<evidence type="ECO:0000256" key="4">
    <source>
        <dbReference type="ARBA" id="ARBA00022723"/>
    </source>
</evidence>
<keyword evidence="6" id="KW-0411">Iron-sulfur</keyword>
<dbReference type="EMBL" id="JAPNNL010000322">
    <property type="protein sequence ID" value="MDA0638921.1"/>
    <property type="molecule type" value="Genomic_DNA"/>
</dbReference>
<feature type="compositionally biased region" description="Polar residues" evidence="10">
    <location>
        <begin position="137"/>
        <end position="148"/>
    </location>
</feature>
<evidence type="ECO:0000256" key="7">
    <source>
        <dbReference type="ARBA" id="ARBA00023157"/>
    </source>
</evidence>
<dbReference type="Gene3D" id="2.102.10.10">
    <property type="entry name" value="Rieske [2Fe-2S] iron-sulphur domain"/>
    <property type="match status" value="1"/>
</dbReference>
<keyword evidence="4" id="KW-0479">Metal-binding</keyword>
<evidence type="ECO:0000256" key="2">
    <source>
        <dbReference type="ARBA" id="ARBA00015816"/>
    </source>
</evidence>
<evidence type="ECO:0000256" key="3">
    <source>
        <dbReference type="ARBA" id="ARBA00022714"/>
    </source>
</evidence>
<dbReference type="PROSITE" id="PS51257">
    <property type="entry name" value="PROKAR_LIPOPROTEIN"/>
    <property type="match status" value="1"/>
</dbReference>
<dbReference type="CDD" id="cd03467">
    <property type="entry name" value="Rieske"/>
    <property type="match status" value="1"/>
</dbReference>